<dbReference type="STRING" id="1116229.S3D4I0"/>
<dbReference type="InterPro" id="IPR036770">
    <property type="entry name" value="Ankyrin_rpt-contain_sf"/>
</dbReference>
<dbReference type="eggNOG" id="KOG0504">
    <property type="taxonomic scope" value="Eukaryota"/>
</dbReference>
<feature type="compositionally biased region" description="Basic and acidic residues" evidence="3">
    <location>
        <begin position="37"/>
        <end position="51"/>
    </location>
</feature>
<sequence>MSKLDYGQLQKFIQQRTELGPEDRTASRPKTVRKSAKTNEPRERLKDHHSEDVANLEKKGRNAAFDLALKSHLAKLSEKERMEFGNAFHEITDVTILQMVKDFDEEHNKKSFIHKRLEPVGKLLRLLDQFMQGVAIGIQSQPEISSIVVGAVRIVIDLAVRFVTFWNKLSDMLCQFSKWLNILQQLSTTCRDKCNGILQEALANVYGDLLDFCVRSRSIFVGANGHLRKYNNLRVFIRVQWNGFEEHFGGIEARVTKNLHNVHLAAQADSLDDQKDALKKLGDLVKIVTDRNAIDERTNFLEWVSKIHYEEIHDEIIEKTHLGTTEWLIRKELFQEWFNSSSSSTLWCHGKPGSGKSVLAANVIDYISTQYALSDDIGIAYAYCNFQDTATQDPRNVILSFIKQLSWKRNELSESLRGFFKAYHGDARTSNLATCKAQFWNLTELFKEVYIIVDGLDECQEDARGRTLELILDPSKGREYNKGEKTRDSDFELTQGAALKTIVISRNEADIAKRFKEHAAFILRIENEDVAPDITAFVQGETESRIHKGNLRIYSQTLKEKVIEKLIAEADGMFLVPKLQLKTICEEKTERDVEQVLGNLPQGLDEYYARMLHRINTQAASLKALAFRCFRFVLYASRPLRIEELRDALAMTAPVANRKELNLYREADILDACGGFFIVERPSSIVRPIHITIWSFLENNFGDMNNERVLNRAKAQEEFAIACILYLQIEFRKDGPCQDPQQLHQTIQSNPFLFYAAQNFDYHIAQIPSIHLGIVQSFNKLLAGPERPGDEGPDFDRPDRANRAIAAILQIRLLRNPFDPEGIRDGFDRNCYAVTAATMLYVTQLQGVRWLTREARWPIPQAMPSIHSAAAAGRKEILIELLDKAVDVNAEDKYGVQPLYYACRYGHYALALILVSRKANVNHVSSKGHALYIACSKGYSTIVQLLLRNDAEVNLPGGPFGNALVAACNGGRLEIVRLLLSHKSVIERSPLQRFSALHEAILRGQKQIVTLLLENGADVNETAMEKTALFVAVESQKEDIVRLLIDKKADINVYHPTDATVLHVAIRKSRNGQGETKIAELLLRNGTIVHGSKNWNPALHAAVEVGSMDMVQLLLRYNADINEVAEDGATAFSIAGREGLTKIGQVLIGNGANLEEQGIEALTWAAKGGHVGMVRWLLDIGVDVSAGHGLVFAATTVMAEEIQPEGEPRRKTRIEETVELLLDRGSIHGPEALKAAIAFDNKRVVEIFRERGFEEDAEE</sequence>
<evidence type="ECO:0000256" key="1">
    <source>
        <dbReference type="ARBA" id="ARBA00022737"/>
    </source>
</evidence>
<evidence type="ECO:0000259" key="4">
    <source>
        <dbReference type="Pfam" id="PF24883"/>
    </source>
</evidence>
<dbReference type="OrthoDB" id="1577640at2759"/>
<evidence type="ECO:0000313" key="5">
    <source>
        <dbReference type="EMBL" id="EPE33342.1"/>
    </source>
</evidence>
<gene>
    <name evidence="5" type="ORF">GLAREA_06354</name>
</gene>
<dbReference type="SUPFAM" id="SSF52540">
    <property type="entry name" value="P-loop containing nucleoside triphosphate hydrolases"/>
    <property type="match status" value="1"/>
</dbReference>
<dbReference type="OMA" id="CFAYYNY"/>
<dbReference type="PROSITE" id="PS50088">
    <property type="entry name" value="ANK_REPEAT"/>
    <property type="match status" value="6"/>
</dbReference>
<dbReference type="SMART" id="SM00248">
    <property type="entry name" value="ANK"/>
    <property type="match status" value="11"/>
</dbReference>
<keyword evidence="6" id="KW-1185">Reference proteome</keyword>
<dbReference type="RefSeq" id="XP_008079959.1">
    <property type="nucleotide sequence ID" value="XM_008081768.1"/>
</dbReference>
<accession>S3D4I0</accession>
<feature type="repeat" description="ANK" evidence="2">
    <location>
        <begin position="1094"/>
        <end position="1126"/>
    </location>
</feature>
<feature type="repeat" description="ANK" evidence="2">
    <location>
        <begin position="1157"/>
        <end position="1189"/>
    </location>
</feature>
<feature type="repeat" description="ANK" evidence="2">
    <location>
        <begin position="992"/>
        <end position="1024"/>
    </location>
</feature>
<dbReference type="AlphaFoldDB" id="S3D4I0"/>
<dbReference type="Pfam" id="PF24883">
    <property type="entry name" value="NPHP3_N"/>
    <property type="match status" value="1"/>
</dbReference>
<dbReference type="InterPro" id="IPR002110">
    <property type="entry name" value="Ankyrin_rpt"/>
</dbReference>
<dbReference type="InterPro" id="IPR056884">
    <property type="entry name" value="NPHP3-like_N"/>
</dbReference>
<feature type="domain" description="Nephrocystin 3-like N-terminal" evidence="4">
    <location>
        <begin position="323"/>
        <end position="472"/>
    </location>
</feature>
<feature type="repeat" description="ANK" evidence="2">
    <location>
        <begin position="861"/>
        <end position="893"/>
    </location>
</feature>
<dbReference type="HOGENOM" id="CLU_000288_34_23_1"/>
<dbReference type="PROSITE" id="PS50297">
    <property type="entry name" value="ANK_REP_REGION"/>
    <property type="match status" value="4"/>
</dbReference>
<dbReference type="GeneID" id="19465408"/>
<evidence type="ECO:0000313" key="6">
    <source>
        <dbReference type="Proteomes" id="UP000016922"/>
    </source>
</evidence>
<dbReference type="PANTHER" id="PTHR10039">
    <property type="entry name" value="AMELOGENIN"/>
    <property type="match status" value="1"/>
</dbReference>
<feature type="repeat" description="ANK" evidence="2">
    <location>
        <begin position="894"/>
        <end position="926"/>
    </location>
</feature>
<dbReference type="KEGG" id="glz:GLAREA_06354"/>
<dbReference type="Proteomes" id="UP000016922">
    <property type="component" value="Unassembled WGS sequence"/>
</dbReference>
<dbReference type="Gene3D" id="3.40.50.300">
    <property type="entry name" value="P-loop containing nucleotide triphosphate hydrolases"/>
    <property type="match status" value="1"/>
</dbReference>
<feature type="region of interest" description="Disordered" evidence="3">
    <location>
        <begin position="14"/>
        <end position="51"/>
    </location>
</feature>
<evidence type="ECO:0000256" key="3">
    <source>
        <dbReference type="SAM" id="MobiDB-lite"/>
    </source>
</evidence>
<protein>
    <submittedName>
        <fullName evidence="5">Ankyrin repeat-containing protein</fullName>
    </submittedName>
</protein>
<dbReference type="PANTHER" id="PTHR10039:SF17">
    <property type="entry name" value="FUNGAL STAND N-TERMINAL GOODBYE DOMAIN-CONTAINING PROTEIN-RELATED"/>
    <property type="match status" value="1"/>
</dbReference>
<dbReference type="SUPFAM" id="SSF48403">
    <property type="entry name" value="Ankyrin repeat"/>
    <property type="match status" value="1"/>
</dbReference>
<name>S3D4I0_GLAL2</name>
<feature type="repeat" description="ANK" evidence="2">
    <location>
        <begin position="1024"/>
        <end position="1056"/>
    </location>
</feature>
<dbReference type="Pfam" id="PF12796">
    <property type="entry name" value="Ank_2"/>
    <property type="match status" value="4"/>
</dbReference>
<keyword evidence="2" id="KW-0040">ANK repeat</keyword>
<dbReference type="Gene3D" id="1.25.40.20">
    <property type="entry name" value="Ankyrin repeat-containing domain"/>
    <property type="match status" value="1"/>
</dbReference>
<evidence type="ECO:0000256" key="2">
    <source>
        <dbReference type="PROSITE-ProRule" id="PRU00023"/>
    </source>
</evidence>
<dbReference type="InterPro" id="IPR027417">
    <property type="entry name" value="P-loop_NTPase"/>
</dbReference>
<dbReference type="EMBL" id="KE145358">
    <property type="protein sequence ID" value="EPE33342.1"/>
    <property type="molecule type" value="Genomic_DNA"/>
</dbReference>
<reference evidence="5 6" key="1">
    <citation type="journal article" date="2013" name="BMC Genomics">
        <title>Genomics-driven discovery of the pneumocandin biosynthetic gene cluster in the fungus Glarea lozoyensis.</title>
        <authorList>
            <person name="Chen L."/>
            <person name="Yue Q."/>
            <person name="Zhang X."/>
            <person name="Xiang M."/>
            <person name="Wang C."/>
            <person name="Li S."/>
            <person name="Che Y."/>
            <person name="Ortiz-Lopez F.J."/>
            <person name="Bills G.F."/>
            <person name="Liu X."/>
            <person name="An Z."/>
        </authorList>
    </citation>
    <scope>NUCLEOTIDE SEQUENCE [LARGE SCALE GENOMIC DNA]</scope>
    <source>
        <strain evidence="6">ATCC 20868 / MF5171</strain>
    </source>
</reference>
<proteinExistence type="predicted"/>
<keyword evidence="1" id="KW-0677">Repeat</keyword>
<organism evidence="5 6">
    <name type="scientific">Glarea lozoyensis (strain ATCC 20868 / MF5171)</name>
    <dbReference type="NCBI Taxonomy" id="1116229"/>
    <lineage>
        <taxon>Eukaryota</taxon>
        <taxon>Fungi</taxon>
        <taxon>Dikarya</taxon>
        <taxon>Ascomycota</taxon>
        <taxon>Pezizomycotina</taxon>
        <taxon>Leotiomycetes</taxon>
        <taxon>Helotiales</taxon>
        <taxon>Helotiaceae</taxon>
        <taxon>Glarea</taxon>
    </lineage>
</organism>